<sequence>MARLDELVAAYPWLARLPADALRRLDTEELADPHPVALALGPTVVAYRRGAVARPGRVSLCSLLGAAPLGPRRLAELAEAERRTPGIVLVEYVEYEERAG</sequence>
<accession>A0A5C4UQK4</accession>
<dbReference type="EMBL" id="VDGT01000026">
    <property type="protein sequence ID" value="TNM25951.1"/>
    <property type="molecule type" value="Genomic_DNA"/>
</dbReference>
<comment type="caution">
    <text evidence="1">The sequence shown here is derived from an EMBL/GenBank/DDBJ whole genome shotgun (WGS) entry which is preliminary data.</text>
</comment>
<dbReference type="Proteomes" id="UP000311713">
    <property type="component" value="Unassembled WGS sequence"/>
</dbReference>
<gene>
    <name evidence="1" type="ORF">FH715_25680</name>
</gene>
<organism evidence="1 2">
    <name type="scientific">Streptomyces sedi</name>
    <dbReference type="NCBI Taxonomy" id="555059"/>
    <lineage>
        <taxon>Bacteria</taxon>
        <taxon>Bacillati</taxon>
        <taxon>Actinomycetota</taxon>
        <taxon>Actinomycetes</taxon>
        <taxon>Kitasatosporales</taxon>
        <taxon>Streptomycetaceae</taxon>
        <taxon>Streptomyces</taxon>
    </lineage>
</organism>
<dbReference type="RefSeq" id="WP_139649443.1">
    <property type="nucleotide sequence ID" value="NZ_BAAAZS010000138.1"/>
</dbReference>
<proteinExistence type="predicted"/>
<evidence type="ECO:0000313" key="1">
    <source>
        <dbReference type="EMBL" id="TNM25951.1"/>
    </source>
</evidence>
<evidence type="ECO:0000313" key="2">
    <source>
        <dbReference type="Proteomes" id="UP000311713"/>
    </source>
</evidence>
<dbReference type="AlphaFoldDB" id="A0A5C4UQK4"/>
<reference evidence="1 2" key="1">
    <citation type="submission" date="2019-06" db="EMBL/GenBank/DDBJ databases">
        <title>Draft genome of Streptomyces sedi sp. JCM16909.</title>
        <authorList>
            <person name="Klykleung N."/>
            <person name="Tanasupawat S."/>
            <person name="Kudo T."/>
            <person name="Yuki M."/>
            <person name="Ohkuma M."/>
        </authorList>
    </citation>
    <scope>NUCLEOTIDE SEQUENCE [LARGE SCALE GENOMIC DNA]</scope>
    <source>
        <strain evidence="1 2">JCM 16909</strain>
    </source>
</reference>
<dbReference type="OrthoDB" id="5194151at2"/>
<name>A0A5C4UQK4_9ACTN</name>
<protein>
    <submittedName>
        <fullName evidence="1">Uncharacterized protein</fullName>
    </submittedName>
</protein>
<keyword evidence="2" id="KW-1185">Reference proteome</keyword>